<dbReference type="InParanoid" id="A0A6P7XL00"/>
<protein>
    <submittedName>
        <fullName evidence="4">Protein FAM228B</fullName>
    </submittedName>
</protein>
<dbReference type="AlphaFoldDB" id="A0A6P7XL00"/>
<comment type="similarity">
    <text evidence="1">Belongs to the FAM228 family.</text>
</comment>
<sequence>MTSVLRGSSGKGNITMRWSQDRIEQFIQEDLPVPAYSQFQAEYTRKAARETLSSAVSRKAGSPHPELKSVSASFLKTKPSKEWLINKPLTALEELEDEEGKEFNRATQTVLDTENYFVKEFDKYLMHQEFVELRKKEIKYRKWSQRVSEPLLQAIEDFIDSRPRKEMERRRQLQLAHYLNYCNKKGHVFLEVYDPLEYDPFFLYSFYSPHYKVSTPYLNDPLLREIHENINEERIALQCLQGKIHSNKEMNELHKPKLPVVPLGRQGTSRTERRRAPSDFIESDPRQRSRRRVRGLSTNGIVDFKTWTETKHTPEQVSKEMQICHKRKFLARSLHHSPVSNQVVSFAVT</sequence>
<evidence type="ECO:0000256" key="1">
    <source>
        <dbReference type="ARBA" id="ARBA00007753"/>
    </source>
</evidence>
<evidence type="ECO:0000313" key="3">
    <source>
        <dbReference type="Proteomes" id="UP000515156"/>
    </source>
</evidence>
<dbReference type="PANTHER" id="PTHR28584:SF1">
    <property type="entry name" value="PROTEIN FAM228B"/>
    <property type="match status" value="1"/>
</dbReference>
<evidence type="ECO:0000256" key="2">
    <source>
        <dbReference type="SAM" id="MobiDB-lite"/>
    </source>
</evidence>
<dbReference type="PANTHER" id="PTHR28584">
    <property type="entry name" value="FAMILY WITH SEQUENCE SIMILARITY 228 MEMBER A"/>
    <property type="match status" value="1"/>
</dbReference>
<organism evidence="3 4">
    <name type="scientific">Microcaecilia unicolor</name>
    <dbReference type="NCBI Taxonomy" id="1415580"/>
    <lineage>
        <taxon>Eukaryota</taxon>
        <taxon>Metazoa</taxon>
        <taxon>Chordata</taxon>
        <taxon>Craniata</taxon>
        <taxon>Vertebrata</taxon>
        <taxon>Euteleostomi</taxon>
        <taxon>Amphibia</taxon>
        <taxon>Gymnophiona</taxon>
        <taxon>Siphonopidae</taxon>
        <taxon>Microcaecilia</taxon>
    </lineage>
</organism>
<proteinExistence type="inferred from homology"/>
<dbReference type="FunCoup" id="A0A6P7XL00">
    <property type="interactions" value="136"/>
</dbReference>
<accession>A0A6P7XL00</accession>
<dbReference type="RefSeq" id="XP_030050999.1">
    <property type="nucleotide sequence ID" value="XM_030195139.1"/>
</dbReference>
<evidence type="ECO:0000313" key="4">
    <source>
        <dbReference type="RefSeq" id="XP_030050999.1"/>
    </source>
</evidence>
<feature type="compositionally biased region" description="Basic and acidic residues" evidence="2">
    <location>
        <begin position="270"/>
        <end position="287"/>
    </location>
</feature>
<dbReference type="CTD" id="375190"/>
<reference evidence="4" key="1">
    <citation type="submission" date="2025-08" db="UniProtKB">
        <authorList>
            <consortium name="RefSeq"/>
        </authorList>
    </citation>
    <scope>IDENTIFICATION</scope>
</reference>
<dbReference type="Proteomes" id="UP000515156">
    <property type="component" value="Chromosome 3"/>
</dbReference>
<name>A0A6P7XL00_9AMPH</name>
<dbReference type="OrthoDB" id="9905773at2759"/>
<dbReference type="KEGG" id="muo:115464783"/>
<keyword evidence="3" id="KW-1185">Reference proteome</keyword>
<feature type="region of interest" description="Disordered" evidence="2">
    <location>
        <begin position="259"/>
        <end position="295"/>
    </location>
</feature>
<dbReference type="GeneID" id="115464783"/>
<dbReference type="InterPro" id="IPR040046">
    <property type="entry name" value="FAM228"/>
</dbReference>
<gene>
    <name evidence="4" type="primary">FAM228B</name>
</gene>